<name>A0ABD1YTL9_9MARC</name>
<gene>
    <name evidence="1" type="ORF">R1flu_005512</name>
</gene>
<proteinExistence type="predicted"/>
<reference evidence="1 2" key="1">
    <citation type="submission" date="2024-09" db="EMBL/GenBank/DDBJ databases">
        <title>Chromosome-scale assembly of Riccia fluitans.</title>
        <authorList>
            <person name="Paukszto L."/>
            <person name="Sawicki J."/>
            <person name="Karawczyk K."/>
            <person name="Piernik-Szablinska J."/>
            <person name="Szczecinska M."/>
            <person name="Mazdziarz M."/>
        </authorList>
    </citation>
    <scope>NUCLEOTIDE SEQUENCE [LARGE SCALE GENOMIC DNA]</scope>
    <source>
        <strain evidence="1">Rf_01</strain>
        <tissue evidence="1">Aerial parts of the thallus</tissue>
    </source>
</reference>
<organism evidence="1 2">
    <name type="scientific">Riccia fluitans</name>
    <dbReference type="NCBI Taxonomy" id="41844"/>
    <lineage>
        <taxon>Eukaryota</taxon>
        <taxon>Viridiplantae</taxon>
        <taxon>Streptophyta</taxon>
        <taxon>Embryophyta</taxon>
        <taxon>Marchantiophyta</taxon>
        <taxon>Marchantiopsida</taxon>
        <taxon>Marchantiidae</taxon>
        <taxon>Marchantiales</taxon>
        <taxon>Ricciaceae</taxon>
        <taxon>Riccia</taxon>
    </lineage>
</organism>
<keyword evidence="2" id="KW-1185">Reference proteome</keyword>
<comment type="caution">
    <text evidence="1">The sequence shown here is derived from an EMBL/GenBank/DDBJ whole genome shotgun (WGS) entry which is preliminary data.</text>
</comment>
<dbReference type="EMBL" id="JBHFFA010000003">
    <property type="protein sequence ID" value="KAL2634033.1"/>
    <property type="molecule type" value="Genomic_DNA"/>
</dbReference>
<evidence type="ECO:0000313" key="2">
    <source>
        <dbReference type="Proteomes" id="UP001605036"/>
    </source>
</evidence>
<dbReference type="Proteomes" id="UP001605036">
    <property type="component" value="Unassembled WGS sequence"/>
</dbReference>
<sequence length="123" mass="13995">MSKNTRSYVLRTYYSRDLFPKQFYDEILYGILAVYSLRIVAQTTFGKPGELTRKPFGEIPVPSAPRREIARVSLLSSFTSDYGVTTSIQLISRSVELGFEKFSSYSEATLFVSRTITVDQKRG</sequence>
<protein>
    <submittedName>
        <fullName evidence="1">Uncharacterized protein</fullName>
    </submittedName>
</protein>
<evidence type="ECO:0000313" key="1">
    <source>
        <dbReference type="EMBL" id="KAL2634033.1"/>
    </source>
</evidence>
<accession>A0ABD1YTL9</accession>
<dbReference type="AlphaFoldDB" id="A0ABD1YTL9"/>